<proteinExistence type="inferred from homology"/>
<evidence type="ECO:0000256" key="2">
    <source>
        <dbReference type="ARBA" id="ARBA00022676"/>
    </source>
</evidence>
<protein>
    <submittedName>
        <fullName evidence="5">Glycosyltransferase family 2 protein</fullName>
    </submittedName>
</protein>
<dbReference type="PANTHER" id="PTHR43179:SF12">
    <property type="entry name" value="GALACTOFURANOSYLTRANSFERASE GLFT2"/>
    <property type="match status" value="1"/>
</dbReference>
<dbReference type="Pfam" id="PF00535">
    <property type="entry name" value="Glycos_transf_2"/>
    <property type="match status" value="1"/>
</dbReference>
<dbReference type="CDD" id="cd04186">
    <property type="entry name" value="GT_2_like_c"/>
    <property type="match status" value="1"/>
</dbReference>
<dbReference type="GO" id="GO:0016757">
    <property type="term" value="F:glycosyltransferase activity"/>
    <property type="evidence" value="ECO:0007669"/>
    <property type="project" value="UniProtKB-KW"/>
</dbReference>
<evidence type="ECO:0000313" key="6">
    <source>
        <dbReference type="Proteomes" id="UP001142175"/>
    </source>
</evidence>
<evidence type="ECO:0000256" key="3">
    <source>
        <dbReference type="ARBA" id="ARBA00022679"/>
    </source>
</evidence>
<evidence type="ECO:0000313" key="5">
    <source>
        <dbReference type="EMBL" id="MCR9014851.1"/>
    </source>
</evidence>
<keyword evidence="6" id="KW-1185">Reference proteome</keyword>
<keyword evidence="2" id="KW-0328">Glycosyltransferase</keyword>
<dbReference type="PANTHER" id="PTHR43179">
    <property type="entry name" value="RHAMNOSYLTRANSFERASE WBBL"/>
    <property type="match status" value="1"/>
</dbReference>
<feature type="domain" description="Glycosyltransferase 2-like" evidence="4">
    <location>
        <begin position="7"/>
        <end position="112"/>
    </location>
</feature>
<dbReference type="SUPFAM" id="SSF53448">
    <property type="entry name" value="Nucleotide-diphospho-sugar transferases"/>
    <property type="match status" value="1"/>
</dbReference>
<evidence type="ECO:0000259" key="4">
    <source>
        <dbReference type="Pfam" id="PF00535"/>
    </source>
</evidence>
<accession>A0A9X2P4V0</accession>
<sequence length="297" mass="33620">MSANIYCVIVTYNGMTWLPKTLSSIRESHYPLKTIIVDNGSTDVTCDFISEAFPEMHLIQNKTNLGFGKANNLGAKFAMEEGAEYIFLLNQDAYLDENTISRCLAGFGFGSKIGLVSPVHLNGKGEGLDFGFQSCLTEGLCPGFVSDMTLKKTKPFYPIYSVNAAAWLLDASIIKEIGLFSESFFHYGEDINFQQRLRYFGYQAVLVPGSYIRHDRDQRKGEKTKIGKVYEIKTNQMTILLNVNEPFDKAIKKVFKYAGLLFFEGKLNQSVKVLIDTLWNQNIYKKQRNELMRGIPL</sequence>
<keyword evidence="3" id="KW-0808">Transferase</keyword>
<dbReference type="Gene3D" id="3.90.550.10">
    <property type="entry name" value="Spore Coat Polysaccharide Biosynthesis Protein SpsA, Chain A"/>
    <property type="match status" value="1"/>
</dbReference>
<dbReference type="AlphaFoldDB" id="A0A9X2P4V0"/>
<organism evidence="5 6">
    <name type="scientific">Aquiflexum gelatinilyticum</name>
    <dbReference type="NCBI Taxonomy" id="2961943"/>
    <lineage>
        <taxon>Bacteria</taxon>
        <taxon>Pseudomonadati</taxon>
        <taxon>Bacteroidota</taxon>
        <taxon>Cytophagia</taxon>
        <taxon>Cytophagales</taxon>
        <taxon>Cyclobacteriaceae</taxon>
        <taxon>Aquiflexum</taxon>
    </lineage>
</organism>
<dbReference type="InterPro" id="IPR001173">
    <property type="entry name" value="Glyco_trans_2-like"/>
</dbReference>
<gene>
    <name evidence="5" type="ORF">NU887_07355</name>
</gene>
<dbReference type="InterPro" id="IPR029044">
    <property type="entry name" value="Nucleotide-diphossugar_trans"/>
</dbReference>
<dbReference type="EMBL" id="JANSUY010000003">
    <property type="protein sequence ID" value="MCR9014851.1"/>
    <property type="molecule type" value="Genomic_DNA"/>
</dbReference>
<evidence type="ECO:0000256" key="1">
    <source>
        <dbReference type="ARBA" id="ARBA00006739"/>
    </source>
</evidence>
<comment type="similarity">
    <text evidence="1">Belongs to the glycosyltransferase 2 family.</text>
</comment>
<reference evidence="5" key="1">
    <citation type="submission" date="2022-08" db="EMBL/GenBank/DDBJ databases">
        <authorList>
            <person name="Zhang D."/>
        </authorList>
    </citation>
    <scope>NUCLEOTIDE SEQUENCE</scope>
    <source>
        <strain evidence="5">XJ19-11</strain>
    </source>
</reference>
<comment type="caution">
    <text evidence="5">The sequence shown here is derived from an EMBL/GenBank/DDBJ whole genome shotgun (WGS) entry which is preliminary data.</text>
</comment>
<dbReference type="Proteomes" id="UP001142175">
    <property type="component" value="Unassembled WGS sequence"/>
</dbReference>
<dbReference type="RefSeq" id="WP_258422729.1">
    <property type="nucleotide sequence ID" value="NZ_JANSUY010000003.1"/>
</dbReference>
<name>A0A9X2P4V0_9BACT</name>